<keyword evidence="4" id="KW-0732">Signal</keyword>
<sequence length="707" mass="77574">MKKTLRIALATTLALLSSTSMSFAATPAPADPRDPADPWIWLEDANGPRVMDWVKSHNATTEQRLESDPHYQPFYNDALAILGAKDRIPSPSFLNGQIYNFWQDEEHLRGIWRKTSLDEYRGGKPAWKTVLDIDALGKAEGKSWVYKGADCLEPEQRRCLISLSNGGEDAVEVREFDLASGTFVEGGFHIPRAKQGVTWEDADHLLVATEWTPGEVTTSGYPYVVKRVTRGRPFTEAVEVFRGEKSDVGMFPAVLHDGEGHTLKLITRAIDFFHQRSFVIAADGKMHELAIPQKVSVAGLVAGRVVFRLDEAWGDLPSGSVAAAPLTEVMQRPEGFSAKLAWNPGPREALEAVSATKGRLLVSILDNVNGRLLSLAPAAGGAWTTATLPLPDKLALRFGSAQTDGDRVFAWAEGFTTPSSLYLVDAAAATAQPVQSLPPRFDSKGLVVEQREAKSTDGTAIPYFLVHRKDMPLDGSTPVLLDAYGGFQVNSTPSYSGTIGKLWLERGGAFALANIRGGGEFGPAWHEAALKTKRQVAYDDFASVARDMIDRKITSPRRLGIVGGSNGGLLMGVEMTEFPELYSAVVIQVPLLDMIRISKIAAGTSWQGEYGDVYADPEARAFWLKKSPYHALRKGVKYPEPYIFTTTRDDRTGPQHARKFAARMEEMGLPYYFYENTEGGHGSGADIRQSAKTTALWLTYLTRKLMD</sequence>
<dbReference type="PRINTS" id="PR00862">
    <property type="entry name" value="PROLIGOPTASE"/>
</dbReference>
<evidence type="ECO:0000256" key="4">
    <source>
        <dbReference type="SAM" id="SignalP"/>
    </source>
</evidence>
<dbReference type="Pfam" id="PF02897">
    <property type="entry name" value="Peptidase_S9_N"/>
    <property type="match status" value="1"/>
</dbReference>
<evidence type="ECO:0000313" key="8">
    <source>
        <dbReference type="Proteomes" id="UP000052268"/>
    </source>
</evidence>
<dbReference type="Gene3D" id="3.40.50.1820">
    <property type="entry name" value="alpha/beta hydrolase"/>
    <property type="match status" value="1"/>
</dbReference>
<dbReference type="AlphaFoldDB" id="A0A0J8ANZ9"/>
<accession>A0A0J8ANZ9</accession>
<dbReference type="InterPro" id="IPR023302">
    <property type="entry name" value="Pept_S9A_N"/>
</dbReference>
<feature type="domain" description="Peptidase S9 prolyl oligopeptidase catalytic" evidence="5">
    <location>
        <begin position="501"/>
        <end position="704"/>
    </location>
</feature>
<dbReference type="EMBL" id="JACU01000004">
    <property type="protein sequence ID" value="KMS56220.1"/>
    <property type="molecule type" value="Genomic_DNA"/>
</dbReference>
<keyword evidence="8" id="KW-1185">Reference proteome</keyword>
<organism evidence="7 8">
    <name type="scientific">Novosphingobium barchaimii LL02</name>
    <dbReference type="NCBI Taxonomy" id="1114963"/>
    <lineage>
        <taxon>Bacteria</taxon>
        <taxon>Pseudomonadati</taxon>
        <taxon>Pseudomonadota</taxon>
        <taxon>Alphaproteobacteria</taxon>
        <taxon>Sphingomonadales</taxon>
        <taxon>Sphingomonadaceae</taxon>
        <taxon>Novosphingobium</taxon>
    </lineage>
</organism>
<dbReference type="InterPro" id="IPR029058">
    <property type="entry name" value="AB_hydrolase_fold"/>
</dbReference>
<dbReference type="SUPFAM" id="SSF53474">
    <property type="entry name" value="alpha/beta-Hydrolases"/>
    <property type="match status" value="1"/>
</dbReference>
<dbReference type="GO" id="GO:0070012">
    <property type="term" value="F:oligopeptidase activity"/>
    <property type="evidence" value="ECO:0007669"/>
    <property type="project" value="TreeGrafter"/>
</dbReference>
<dbReference type="PANTHER" id="PTHR42881:SF13">
    <property type="entry name" value="PROLYL ENDOPEPTIDASE"/>
    <property type="match status" value="1"/>
</dbReference>
<name>A0A0J8ANZ9_9SPHN</name>
<keyword evidence="1" id="KW-0645">Protease</keyword>
<dbReference type="GO" id="GO:0006508">
    <property type="term" value="P:proteolysis"/>
    <property type="evidence" value="ECO:0007669"/>
    <property type="project" value="UniProtKB-KW"/>
</dbReference>
<evidence type="ECO:0000313" key="7">
    <source>
        <dbReference type="EMBL" id="KMS56220.1"/>
    </source>
</evidence>
<dbReference type="SUPFAM" id="SSF50993">
    <property type="entry name" value="Peptidase/esterase 'gauge' domain"/>
    <property type="match status" value="1"/>
</dbReference>
<dbReference type="Proteomes" id="UP000052268">
    <property type="component" value="Unassembled WGS sequence"/>
</dbReference>
<dbReference type="GO" id="GO:0005829">
    <property type="term" value="C:cytosol"/>
    <property type="evidence" value="ECO:0007669"/>
    <property type="project" value="TreeGrafter"/>
</dbReference>
<evidence type="ECO:0000256" key="2">
    <source>
        <dbReference type="ARBA" id="ARBA00022801"/>
    </source>
</evidence>
<evidence type="ECO:0000259" key="6">
    <source>
        <dbReference type="Pfam" id="PF02897"/>
    </source>
</evidence>
<dbReference type="PATRIC" id="fig|1114963.3.peg.1779"/>
<dbReference type="Pfam" id="PF00326">
    <property type="entry name" value="Peptidase_S9"/>
    <property type="match status" value="1"/>
</dbReference>
<dbReference type="InterPro" id="IPR051167">
    <property type="entry name" value="Prolyl_oligopep/macrocyclase"/>
</dbReference>
<dbReference type="InterPro" id="IPR002470">
    <property type="entry name" value="Peptidase_S9A"/>
</dbReference>
<feature type="chain" id="PRO_5005293730" evidence="4">
    <location>
        <begin position="25"/>
        <end position="707"/>
    </location>
</feature>
<comment type="caution">
    <text evidence="7">The sequence shown here is derived from an EMBL/GenBank/DDBJ whole genome shotgun (WGS) entry which is preliminary data.</text>
</comment>
<feature type="signal peptide" evidence="4">
    <location>
        <begin position="1"/>
        <end position="24"/>
    </location>
</feature>
<evidence type="ECO:0000256" key="3">
    <source>
        <dbReference type="ARBA" id="ARBA00022825"/>
    </source>
</evidence>
<gene>
    <name evidence="7" type="ORF">V474_14780</name>
</gene>
<reference evidence="7 8" key="1">
    <citation type="journal article" date="2015" name="G3 (Bethesda)">
        <title>Insights into Ongoing Evolution of the Hexachlorocyclohexane Catabolic Pathway from Comparative Genomics of Ten Sphingomonadaceae Strains.</title>
        <authorList>
            <person name="Pearce S.L."/>
            <person name="Oakeshott J.G."/>
            <person name="Pandey G."/>
        </authorList>
    </citation>
    <scope>NUCLEOTIDE SEQUENCE [LARGE SCALE GENOMIC DNA]</scope>
    <source>
        <strain evidence="7 8">LL02</strain>
    </source>
</reference>
<proteinExistence type="predicted"/>
<dbReference type="GO" id="GO:0004252">
    <property type="term" value="F:serine-type endopeptidase activity"/>
    <property type="evidence" value="ECO:0007669"/>
    <property type="project" value="InterPro"/>
</dbReference>
<dbReference type="PANTHER" id="PTHR42881">
    <property type="entry name" value="PROLYL ENDOPEPTIDASE"/>
    <property type="match status" value="1"/>
</dbReference>
<keyword evidence="2" id="KW-0378">Hydrolase</keyword>
<dbReference type="Gene3D" id="2.130.10.120">
    <property type="entry name" value="Prolyl oligopeptidase, N-terminal domain"/>
    <property type="match status" value="1"/>
</dbReference>
<protein>
    <submittedName>
        <fullName evidence="7">Peptidase</fullName>
    </submittedName>
</protein>
<evidence type="ECO:0000259" key="5">
    <source>
        <dbReference type="Pfam" id="PF00326"/>
    </source>
</evidence>
<evidence type="ECO:0000256" key="1">
    <source>
        <dbReference type="ARBA" id="ARBA00022670"/>
    </source>
</evidence>
<feature type="domain" description="Peptidase S9A N-terminal" evidence="6">
    <location>
        <begin position="36"/>
        <end position="263"/>
    </location>
</feature>
<keyword evidence="3" id="KW-0720">Serine protease</keyword>
<dbReference type="InterPro" id="IPR001375">
    <property type="entry name" value="Peptidase_S9_cat"/>
</dbReference>